<proteinExistence type="predicted"/>
<dbReference type="PIRSF" id="PIRSF005902">
    <property type="entry name" value="DNase_TatD"/>
    <property type="match status" value="1"/>
</dbReference>
<feature type="binding site" evidence="3">
    <location>
        <position position="5"/>
    </location>
    <ligand>
        <name>a divalent metal cation</name>
        <dbReference type="ChEBI" id="CHEBI:60240"/>
        <label>1</label>
    </ligand>
</feature>
<dbReference type="SUPFAM" id="SSF51556">
    <property type="entry name" value="Metallo-dependent hydrolases"/>
    <property type="match status" value="1"/>
</dbReference>
<dbReference type="OrthoDB" id="9810005at2"/>
<dbReference type="InterPro" id="IPR015991">
    <property type="entry name" value="TatD/YcfH-like"/>
</dbReference>
<evidence type="ECO:0000256" key="3">
    <source>
        <dbReference type="PIRSR" id="PIRSR005902-1"/>
    </source>
</evidence>
<dbReference type="PANTHER" id="PTHR46124:SF2">
    <property type="entry name" value="D-AMINOACYL-TRNA DEACYLASE"/>
    <property type="match status" value="1"/>
</dbReference>
<dbReference type="AlphaFoldDB" id="A0A1M6C380"/>
<keyword evidence="2" id="KW-0378">Hydrolase</keyword>
<organism evidence="4 5">
    <name type="scientific">Thermoclostridium caenicola</name>
    <dbReference type="NCBI Taxonomy" id="659425"/>
    <lineage>
        <taxon>Bacteria</taxon>
        <taxon>Bacillati</taxon>
        <taxon>Bacillota</taxon>
        <taxon>Clostridia</taxon>
        <taxon>Eubacteriales</taxon>
        <taxon>Oscillospiraceae</taxon>
        <taxon>Thermoclostridium</taxon>
    </lineage>
</organism>
<dbReference type="InterPro" id="IPR032466">
    <property type="entry name" value="Metal_Hydrolase"/>
</dbReference>
<reference evidence="4 5" key="1">
    <citation type="submission" date="2016-11" db="EMBL/GenBank/DDBJ databases">
        <authorList>
            <person name="Varghese N."/>
            <person name="Submissions S."/>
        </authorList>
    </citation>
    <scope>NUCLEOTIDE SEQUENCE [LARGE SCALE GENOMIC DNA]</scope>
    <source>
        <strain evidence="4 5">DSM 19027</strain>
    </source>
</reference>
<feature type="binding site" evidence="3">
    <location>
        <position position="91"/>
    </location>
    <ligand>
        <name>a divalent metal cation</name>
        <dbReference type="ChEBI" id="CHEBI:60240"/>
        <label>1</label>
    </ligand>
</feature>
<dbReference type="GO" id="GO:0016788">
    <property type="term" value="F:hydrolase activity, acting on ester bonds"/>
    <property type="evidence" value="ECO:0007669"/>
    <property type="project" value="InterPro"/>
</dbReference>
<dbReference type="FunFam" id="3.20.20.140:FF:000005">
    <property type="entry name" value="TatD family hydrolase"/>
    <property type="match status" value="1"/>
</dbReference>
<dbReference type="Pfam" id="PF01026">
    <property type="entry name" value="TatD_DNase"/>
    <property type="match status" value="1"/>
</dbReference>
<dbReference type="GO" id="GO:0005829">
    <property type="term" value="C:cytosol"/>
    <property type="evidence" value="ECO:0007669"/>
    <property type="project" value="TreeGrafter"/>
</dbReference>
<dbReference type="Proteomes" id="UP000324781">
    <property type="component" value="Unassembled WGS sequence"/>
</dbReference>
<dbReference type="PANTHER" id="PTHR46124">
    <property type="entry name" value="D-AMINOACYL-TRNA DEACYLASE"/>
    <property type="match status" value="1"/>
</dbReference>
<dbReference type="Gene3D" id="3.20.20.140">
    <property type="entry name" value="Metal-dependent hydrolases"/>
    <property type="match status" value="1"/>
</dbReference>
<sequence length="260" mass="29067">MIDSHAHYDDEQFDADRDDIIRKAVEAGVTHIINPGCDVESSRQAILLARKHPEVFAAVGVHPHQAASCDEKTLSGIEALAREEKVVAIGEIGLDYHYDFSPREVQKEWFSKQVALAGKLGLPIIVHDRESHQDVLDIVKAFRSELTTGVFHCFSGSVEMAREVLDMGFYIGIGGSLTFKKARKPVEVVQYAPLDRLLIETDCPYLAPEPYRGRRNWSGYLKHVIERIAAIKGMAYDAVEWQTSDNARALFGLDRFAVTA</sequence>
<name>A0A1M6C380_9FIRM</name>
<evidence type="ECO:0000313" key="4">
    <source>
        <dbReference type="EMBL" id="SHI55224.1"/>
    </source>
</evidence>
<feature type="binding site" evidence="3">
    <location>
        <position position="127"/>
    </location>
    <ligand>
        <name>a divalent metal cation</name>
        <dbReference type="ChEBI" id="CHEBI:60240"/>
        <label>2</label>
    </ligand>
</feature>
<dbReference type="GO" id="GO:0046872">
    <property type="term" value="F:metal ion binding"/>
    <property type="evidence" value="ECO:0007669"/>
    <property type="project" value="UniProtKB-KW"/>
</dbReference>
<feature type="binding site" evidence="3">
    <location>
        <position position="152"/>
    </location>
    <ligand>
        <name>a divalent metal cation</name>
        <dbReference type="ChEBI" id="CHEBI:60240"/>
        <label>2</label>
    </ligand>
</feature>
<dbReference type="RefSeq" id="WP_149677699.1">
    <property type="nucleotide sequence ID" value="NZ_DAONMB010000038.1"/>
</dbReference>
<dbReference type="GO" id="GO:0004536">
    <property type="term" value="F:DNA nuclease activity"/>
    <property type="evidence" value="ECO:0007669"/>
    <property type="project" value="InterPro"/>
</dbReference>
<evidence type="ECO:0000313" key="5">
    <source>
        <dbReference type="Proteomes" id="UP000324781"/>
    </source>
</evidence>
<evidence type="ECO:0000256" key="2">
    <source>
        <dbReference type="ARBA" id="ARBA00022801"/>
    </source>
</evidence>
<dbReference type="CDD" id="cd01310">
    <property type="entry name" value="TatD_DNAse"/>
    <property type="match status" value="1"/>
</dbReference>
<gene>
    <name evidence="4" type="ORF">SAMN05444373_100425</name>
</gene>
<keyword evidence="5" id="KW-1185">Reference proteome</keyword>
<feature type="binding site" evidence="3">
    <location>
        <position position="7"/>
    </location>
    <ligand>
        <name>a divalent metal cation</name>
        <dbReference type="ChEBI" id="CHEBI:60240"/>
        <label>1</label>
    </ligand>
</feature>
<dbReference type="InterPro" id="IPR001130">
    <property type="entry name" value="TatD-like"/>
</dbReference>
<evidence type="ECO:0000256" key="1">
    <source>
        <dbReference type="ARBA" id="ARBA00022723"/>
    </source>
</evidence>
<protein>
    <submittedName>
        <fullName evidence="4">TatD DNase family protein</fullName>
    </submittedName>
</protein>
<feature type="binding site" evidence="3">
    <location>
        <position position="202"/>
    </location>
    <ligand>
        <name>a divalent metal cation</name>
        <dbReference type="ChEBI" id="CHEBI:60240"/>
        <label>1</label>
    </ligand>
</feature>
<accession>A0A1M6C380</accession>
<dbReference type="NCBIfam" id="TIGR00010">
    <property type="entry name" value="YchF/TatD family DNA exonuclease"/>
    <property type="match status" value="1"/>
</dbReference>
<dbReference type="EMBL" id="FQZP01000004">
    <property type="protein sequence ID" value="SHI55224.1"/>
    <property type="molecule type" value="Genomic_DNA"/>
</dbReference>
<keyword evidence="1 3" id="KW-0479">Metal-binding</keyword>